<dbReference type="SMART" id="SM00729">
    <property type="entry name" value="Elp3"/>
    <property type="match status" value="1"/>
</dbReference>
<evidence type="ECO:0000259" key="4">
    <source>
        <dbReference type="PROSITE" id="PS51918"/>
    </source>
</evidence>
<dbReference type="CDD" id="cd01335">
    <property type="entry name" value="Radical_SAM"/>
    <property type="match status" value="1"/>
</dbReference>
<dbReference type="PANTHER" id="PTHR43432">
    <property type="entry name" value="SLR0285 PROTEIN"/>
    <property type="match status" value="1"/>
</dbReference>
<dbReference type="SUPFAM" id="SSF102114">
    <property type="entry name" value="Radical SAM enzymes"/>
    <property type="match status" value="1"/>
</dbReference>
<evidence type="ECO:0000313" key="6">
    <source>
        <dbReference type="Proteomes" id="UP000032067"/>
    </source>
</evidence>
<name>A0A0D0L5N5_VARPD</name>
<dbReference type="Gene3D" id="3.80.30.30">
    <property type="match status" value="1"/>
</dbReference>
<evidence type="ECO:0000313" key="5">
    <source>
        <dbReference type="EMBL" id="KIQ33697.1"/>
    </source>
</evidence>
<organism evidence="5 6">
    <name type="scientific">Variovorax paradoxus</name>
    <dbReference type="NCBI Taxonomy" id="34073"/>
    <lineage>
        <taxon>Bacteria</taxon>
        <taxon>Pseudomonadati</taxon>
        <taxon>Pseudomonadota</taxon>
        <taxon>Betaproteobacteria</taxon>
        <taxon>Burkholderiales</taxon>
        <taxon>Comamonadaceae</taxon>
        <taxon>Variovorax</taxon>
    </lineage>
</organism>
<reference evidence="5 6" key="1">
    <citation type="submission" date="2014-12" db="EMBL/GenBank/DDBJ databases">
        <title>16Stimator: statistical estimation of ribosomal gene copy numbers from draft genome assemblies.</title>
        <authorList>
            <person name="Perisin M.A."/>
            <person name="Vetter M."/>
            <person name="Gilbert J.A."/>
            <person name="Bergelson J."/>
        </authorList>
    </citation>
    <scope>NUCLEOTIDE SEQUENCE [LARGE SCALE GENOMIC DNA]</scope>
    <source>
        <strain evidence="5 6">MEDvA23</strain>
    </source>
</reference>
<dbReference type="EMBL" id="JXQQ01000020">
    <property type="protein sequence ID" value="KIQ33697.1"/>
    <property type="molecule type" value="Genomic_DNA"/>
</dbReference>
<evidence type="ECO:0000256" key="1">
    <source>
        <dbReference type="ARBA" id="ARBA00022723"/>
    </source>
</evidence>
<dbReference type="Pfam" id="PF04055">
    <property type="entry name" value="Radical_SAM"/>
    <property type="match status" value="1"/>
</dbReference>
<dbReference type="GO" id="GO:0003824">
    <property type="term" value="F:catalytic activity"/>
    <property type="evidence" value="ECO:0007669"/>
    <property type="project" value="InterPro"/>
</dbReference>
<feature type="domain" description="Radical SAM core" evidence="4">
    <location>
        <begin position="72"/>
        <end position="311"/>
    </location>
</feature>
<sequence length="368" mass="41115">MPPASPSSIVPIHIIKGRGAATRLAHRFSKDERNAFDDGWGTLEEGAAEADELMPLATEVRLEDVKSVLTGNESPDIYFDRSLNPYRGCEHGCIYCFARPTHSYLNLSPGLDFETKLIAKRNIVEVLRAELGRKGYRPSQIAIGTATDCYQPIERELRLTRSVIELLKEVRHPFALVTKSSAIERDLDLIGPMAAEHLAAVYVTVTTLDGELARKLEPRAAAPHRRLRTIRTLAEAGVPVGVSVAPQIPFVTEDMEHVLEAAWEAGARSAFYTVVRLPWEVAPLFKEWLALHYPQRADRIMARIHEMRGGKDYDADFATRMKGSGLWADLIHQRFQKATQRLGFNRERVPLDLTAFRPPGAAGQGNLF</sequence>
<evidence type="ECO:0000256" key="2">
    <source>
        <dbReference type="ARBA" id="ARBA00023004"/>
    </source>
</evidence>
<keyword evidence="1" id="KW-0479">Metal-binding</keyword>
<dbReference type="PANTHER" id="PTHR43432:SF3">
    <property type="entry name" value="SLR0285 PROTEIN"/>
    <property type="match status" value="1"/>
</dbReference>
<dbReference type="GO" id="GO:0051536">
    <property type="term" value="F:iron-sulfur cluster binding"/>
    <property type="evidence" value="ECO:0007669"/>
    <property type="project" value="UniProtKB-KW"/>
</dbReference>
<accession>A0A0D0L5N5</accession>
<dbReference type="GO" id="GO:0046872">
    <property type="term" value="F:metal ion binding"/>
    <property type="evidence" value="ECO:0007669"/>
    <property type="project" value="UniProtKB-KW"/>
</dbReference>
<dbReference type="Proteomes" id="UP000032067">
    <property type="component" value="Unassembled WGS sequence"/>
</dbReference>
<dbReference type="InterPro" id="IPR007197">
    <property type="entry name" value="rSAM"/>
</dbReference>
<dbReference type="RefSeq" id="WP_042578609.1">
    <property type="nucleotide sequence ID" value="NZ_JXQQ01000020.1"/>
</dbReference>
<evidence type="ECO:0000256" key="3">
    <source>
        <dbReference type="ARBA" id="ARBA00023014"/>
    </source>
</evidence>
<keyword evidence="3" id="KW-0411">Iron-sulfur</keyword>
<dbReference type="OrthoDB" id="9785699at2"/>
<gene>
    <name evidence="5" type="ORF">RT97_09945</name>
</gene>
<dbReference type="SFLD" id="SFLDG01084">
    <property type="entry name" value="Uncharacterised_Radical_SAM_Su"/>
    <property type="match status" value="1"/>
</dbReference>
<dbReference type="SFLD" id="SFLDS00029">
    <property type="entry name" value="Radical_SAM"/>
    <property type="match status" value="1"/>
</dbReference>
<dbReference type="PROSITE" id="PS51918">
    <property type="entry name" value="RADICAL_SAM"/>
    <property type="match status" value="1"/>
</dbReference>
<comment type="caution">
    <text evidence="5">The sequence shown here is derived from an EMBL/GenBank/DDBJ whole genome shotgun (WGS) entry which is preliminary data.</text>
</comment>
<protein>
    <submittedName>
        <fullName evidence="5">Radical SAM protein</fullName>
    </submittedName>
</protein>
<dbReference type="InterPro" id="IPR058240">
    <property type="entry name" value="rSAM_sf"/>
</dbReference>
<dbReference type="NCBIfam" id="NF033668">
    <property type="entry name" value="rSAM_PA0069"/>
    <property type="match status" value="1"/>
</dbReference>
<dbReference type="InterPro" id="IPR040086">
    <property type="entry name" value="MJ0683-like"/>
</dbReference>
<dbReference type="AlphaFoldDB" id="A0A0D0L5N5"/>
<proteinExistence type="predicted"/>
<dbReference type="InterPro" id="IPR006638">
    <property type="entry name" value="Elp3/MiaA/NifB-like_rSAM"/>
</dbReference>
<keyword evidence="2" id="KW-0408">Iron</keyword>